<dbReference type="OrthoDB" id="10505378at2759"/>
<dbReference type="AlphaFoldDB" id="E3L2X4"/>
<evidence type="ECO:0000256" key="1">
    <source>
        <dbReference type="SAM" id="MobiDB-lite"/>
    </source>
</evidence>
<dbReference type="InParanoid" id="E3L2X4"/>
<dbReference type="InterPro" id="IPR046798">
    <property type="entry name" value="2OG-FeII_Oxy_6"/>
</dbReference>
<dbReference type="VEuPathDB" id="FungiDB:PGTG_17098"/>
<evidence type="ECO:0000259" key="2">
    <source>
        <dbReference type="Pfam" id="PF20515"/>
    </source>
</evidence>
<feature type="region of interest" description="Disordered" evidence="1">
    <location>
        <begin position="1"/>
        <end position="35"/>
    </location>
</feature>
<dbReference type="RefSeq" id="XP_003335318.1">
    <property type="nucleotide sequence ID" value="XM_003335270.1"/>
</dbReference>
<name>E3L2X4_PUCGT</name>
<feature type="compositionally biased region" description="Basic and acidic residues" evidence="1">
    <location>
        <begin position="7"/>
        <end position="18"/>
    </location>
</feature>
<proteinExistence type="predicted"/>
<evidence type="ECO:0000313" key="4">
    <source>
        <dbReference type="Proteomes" id="UP000008783"/>
    </source>
</evidence>
<dbReference type="Pfam" id="PF20515">
    <property type="entry name" value="2OG-FeII_Oxy_6"/>
    <property type="match status" value="1"/>
</dbReference>
<reference evidence="4" key="2">
    <citation type="journal article" date="2011" name="Proc. Natl. Acad. Sci. U.S.A.">
        <title>Obligate biotrophy features unraveled by the genomic analysis of rust fungi.</title>
        <authorList>
            <person name="Duplessis S."/>
            <person name="Cuomo C.A."/>
            <person name="Lin Y.-C."/>
            <person name="Aerts A."/>
            <person name="Tisserant E."/>
            <person name="Veneault-Fourrey C."/>
            <person name="Joly D.L."/>
            <person name="Hacquard S."/>
            <person name="Amselem J."/>
            <person name="Cantarel B.L."/>
            <person name="Chiu R."/>
            <person name="Coutinho P.M."/>
            <person name="Feau N."/>
            <person name="Field M."/>
            <person name="Frey P."/>
            <person name="Gelhaye E."/>
            <person name="Goldberg J."/>
            <person name="Grabherr M.G."/>
            <person name="Kodira C.D."/>
            <person name="Kohler A."/>
            <person name="Kuees U."/>
            <person name="Lindquist E.A."/>
            <person name="Lucas S.M."/>
            <person name="Mago R."/>
            <person name="Mauceli E."/>
            <person name="Morin E."/>
            <person name="Murat C."/>
            <person name="Pangilinan J.L."/>
            <person name="Park R."/>
            <person name="Pearson M."/>
            <person name="Quesneville H."/>
            <person name="Rouhier N."/>
            <person name="Sakthikumar S."/>
            <person name="Salamov A.A."/>
            <person name="Schmutz J."/>
            <person name="Selles B."/>
            <person name="Shapiro H."/>
            <person name="Tanguay P."/>
            <person name="Tuskan G.A."/>
            <person name="Henrissat B."/>
            <person name="Van de Peer Y."/>
            <person name="Rouze P."/>
            <person name="Ellis J.G."/>
            <person name="Dodds P.N."/>
            <person name="Schein J.E."/>
            <person name="Zhong S."/>
            <person name="Hamelin R.C."/>
            <person name="Grigoriev I.V."/>
            <person name="Szabo L.J."/>
            <person name="Martin F."/>
        </authorList>
    </citation>
    <scope>NUCLEOTIDE SEQUENCE [LARGE SCALE GENOMIC DNA]</scope>
    <source>
        <strain evidence="4">CRL 75-36-700-3 / race SCCL</strain>
    </source>
</reference>
<reference key="1">
    <citation type="submission" date="2007-01" db="EMBL/GenBank/DDBJ databases">
        <title>The Genome Sequence of Puccinia graminis f. sp. tritici Strain CRL 75-36-700-3.</title>
        <authorList>
            <consortium name="The Broad Institute Genome Sequencing Platform"/>
            <person name="Birren B."/>
            <person name="Lander E."/>
            <person name="Galagan J."/>
            <person name="Nusbaum C."/>
            <person name="Devon K."/>
            <person name="Cuomo C."/>
            <person name="Jaffe D."/>
            <person name="Butler J."/>
            <person name="Alvarez P."/>
            <person name="Gnerre S."/>
            <person name="Grabherr M."/>
            <person name="Mauceli E."/>
            <person name="Brockman W."/>
            <person name="Young S."/>
            <person name="LaButti K."/>
            <person name="Sykes S."/>
            <person name="DeCaprio D."/>
            <person name="Crawford M."/>
            <person name="Koehrsen M."/>
            <person name="Engels R."/>
            <person name="Montgomery P."/>
            <person name="Pearson M."/>
            <person name="Howarth C."/>
            <person name="Larson L."/>
            <person name="White J."/>
            <person name="Zeng Q."/>
            <person name="Kodira C."/>
            <person name="Yandava C."/>
            <person name="Alvarado L."/>
            <person name="O'Leary S."/>
            <person name="Szabo L."/>
            <person name="Dean R."/>
            <person name="Schein J."/>
        </authorList>
    </citation>
    <scope>NUCLEOTIDE SEQUENCE</scope>
    <source>
        <strain>CRL 75-36-700-3</strain>
    </source>
</reference>
<sequence>MLNFTKEYQKQQKRDNHTKQKQNIRRSELTLSGHDPDSLLPPKCVTWSMKEYKPCKLFPHQILEGDQKPTAAELEHAHTVAKEFHYFGHGKVVVLDKHNKNKVIAIIEFTPLEELSAKQTSDLNIVTSFLHKCKSFVDSISSKPRFWGGKMWAFGWQKCMDTFKLAGLYLNNAKPKYDAHMHSSPCPSKILGKMFKDLANVVFEENCELMKTNSIPAFASLNHKDSLGKYDCSPN</sequence>
<evidence type="ECO:0000313" key="3">
    <source>
        <dbReference type="EMBL" id="EFP90899.1"/>
    </source>
</evidence>
<dbReference type="EMBL" id="DS178338">
    <property type="protein sequence ID" value="EFP90899.1"/>
    <property type="molecule type" value="Genomic_DNA"/>
</dbReference>
<dbReference type="HOGENOM" id="CLU_026798_1_1_1"/>
<protein>
    <recommendedName>
        <fullName evidence="2">Tet-like 2OG-Fe(II) oxygenase domain-containing protein</fullName>
    </recommendedName>
</protein>
<organism evidence="3 4">
    <name type="scientific">Puccinia graminis f. sp. tritici (strain CRL 75-36-700-3 / race SCCL)</name>
    <name type="common">Black stem rust fungus</name>
    <dbReference type="NCBI Taxonomy" id="418459"/>
    <lineage>
        <taxon>Eukaryota</taxon>
        <taxon>Fungi</taxon>
        <taxon>Dikarya</taxon>
        <taxon>Basidiomycota</taxon>
        <taxon>Pucciniomycotina</taxon>
        <taxon>Pucciniomycetes</taxon>
        <taxon>Pucciniales</taxon>
        <taxon>Pucciniaceae</taxon>
        <taxon>Puccinia</taxon>
    </lineage>
</organism>
<dbReference type="Proteomes" id="UP000008783">
    <property type="component" value="Unassembled WGS sequence"/>
</dbReference>
<accession>E3L2X4</accession>
<dbReference type="GeneID" id="10530807"/>
<keyword evidence="4" id="KW-1185">Reference proteome</keyword>
<gene>
    <name evidence="3" type="ORF">PGTG_17098</name>
</gene>
<dbReference type="KEGG" id="pgr:PGTG_17098"/>
<dbReference type="OMA" id="LMKMNSI"/>
<feature type="domain" description="Tet-like 2OG-Fe(II) oxygenase" evidence="2">
    <location>
        <begin position="118"/>
        <end position="235"/>
    </location>
</feature>